<evidence type="ECO:0000313" key="2">
    <source>
        <dbReference type="EMBL" id="MBB1127273.1"/>
    </source>
</evidence>
<dbReference type="Proteomes" id="UP000548632">
    <property type="component" value="Unassembled WGS sequence"/>
</dbReference>
<dbReference type="RefSeq" id="WP_182584900.1">
    <property type="nucleotide sequence ID" value="NZ_JABVCQ010000044.1"/>
</dbReference>
<accession>A0A839HEI5</accession>
<evidence type="ECO:0000259" key="1">
    <source>
        <dbReference type="Pfam" id="PF07179"/>
    </source>
</evidence>
<protein>
    <submittedName>
        <fullName evidence="2">SseB family protein</fullName>
    </submittedName>
</protein>
<name>A0A839HEI5_9GAMM</name>
<evidence type="ECO:0000313" key="3">
    <source>
        <dbReference type="Proteomes" id="UP000548632"/>
    </source>
</evidence>
<feature type="domain" description="SseB protein N-terminal" evidence="1">
    <location>
        <begin position="12"/>
        <end position="129"/>
    </location>
</feature>
<gene>
    <name evidence="2" type="ORF">HUK38_13730</name>
</gene>
<dbReference type="Pfam" id="PF07179">
    <property type="entry name" value="SseB"/>
    <property type="match status" value="1"/>
</dbReference>
<sequence>MTTADFHPQNELERQLLAAQNGEIAPEALIQFLIESDVFMPIYDQHTIGGLQTTQRAQPLTINQDDGGKVLILFTSPDRAKTFVRDFPGYGGGLVVTLRWILDHFGIGFAISLNPDQLVGMDFEAHAVAQLATQINTH</sequence>
<dbReference type="InterPro" id="IPR009839">
    <property type="entry name" value="SseB_N"/>
</dbReference>
<organism evidence="2 3">
    <name type="scientific">Thiospirillum jenense</name>
    <dbReference type="NCBI Taxonomy" id="1653858"/>
    <lineage>
        <taxon>Bacteria</taxon>
        <taxon>Pseudomonadati</taxon>
        <taxon>Pseudomonadota</taxon>
        <taxon>Gammaproteobacteria</taxon>
        <taxon>Chromatiales</taxon>
        <taxon>Chromatiaceae</taxon>
        <taxon>Thiospirillum</taxon>
    </lineage>
</organism>
<reference evidence="2 3" key="1">
    <citation type="journal article" date="2020" name="Arch. Microbiol.">
        <title>The genome sequence of the giant phototrophic gammaproteobacterium Thiospirillum jenense gives insight into its physiological properties and phylogenetic relationships.</title>
        <authorList>
            <person name="Imhoff J.F."/>
            <person name="Meyer T.E."/>
            <person name="Kyndt J.A."/>
        </authorList>
    </citation>
    <scope>NUCLEOTIDE SEQUENCE [LARGE SCALE GENOMIC DNA]</scope>
    <source>
        <strain evidence="2 3">DSM 216</strain>
    </source>
</reference>
<dbReference type="AlphaFoldDB" id="A0A839HEI5"/>
<dbReference type="EMBL" id="JABVCQ010000044">
    <property type="protein sequence ID" value="MBB1127273.1"/>
    <property type="molecule type" value="Genomic_DNA"/>
</dbReference>
<comment type="caution">
    <text evidence="2">The sequence shown here is derived from an EMBL/GenBank/DDBJ whole genome shotgun (WGS) entry which is preliminary data.</text>
</comment>
<proteinExistence type="predicted"/>
<keyword evidence="3" id="KW-1185">Reference proteome</keyword>